<evidence type="ECO:0000313" key="3">
    <source>
        <dbReference type="Proteomes" id="UP001151088"/>
    </source>
</evidence>
<sequence>MKSRRIILLGCVAAVLAPGMALGLIAPKEASQPNASPNYGVTIPDGYRRWALVAPALEAAPINELRAVVANDTAIDAYRSGPLRTLVGPDFPFAFAALNPRVAQVSSFERGAFKHV</sequence>
<evidence type="ECO:0000313" key="2">
    <source>
        <dbReference type="EMBL" id="MCS0495580.1"/>
    </source>
</evidence>
<name>A0A9X2PCU2_9HYPH</name>
<proteinExistence type="predicted"/>
<gene>
    <name evidence="2" type="ORF">NVS89_10760</name>
</gene>
<reference evidence="2" key="1">
    <citation type="submission" date="2022-08" db="EMBL/GenBank/DDBJ databases">
        <authorList>
            <person name="Li F."/>
        </authorList>
    </citation>
    <scope>NUCLEOTIDE SEQUENCE</scope>
    <source>
        <strain evidence="2">MQZ15Z-1</strain>
    </source>
</reference>
<keyword evidence="3" id="KW-1185">Reference proteome</keyword>
<feature type="signal peptide" evidence="1">
    <location>
        <begin position="1"/>
        <end position="23"/>
    </location>
</feature>
<dbReference type="EMBL" id="JANTHZ010000004">
    <property type="protein sequence ID" value="MCS0495580.1"/>
    <property type="molecule type" value="Genomic_DNA"/>
</dbReference>
<comment type="caution">
    <text evidence="2">The sequence shown here is derived from an EMBL/GenBank/DDBJ whole genome shotgun (WGS) entry which is preliminary data.</text>
</comment>
<feature type="chain" id="PRO_5040966107" evidence="1">
    <location>
        <begin position="24"/>
        <end position="116"/>
    </location>
</feature>
<dbReference type="Proteomes" id="UP001151088">
    <property type="component" value="Unassembled WGS sequence"/>
</dbReference>
<organism evidence="2 3">
    <name type="scientific">Ancylobacter mangrovi</name>
    <dbReference type="NCBI Taxonomy" id="2972472"/>
    <lineage>
        <taxon>Bacteria</taxon>
        <taxon>Pseudomonadati</taxon>
        <taxon>Pseudomonadota</taxon>
        <taxon>Alphaproteobacteria</taxon>
        <taxon>Hyphomicrobiales</taxon>
        <taxon>Xanthobacteraceae</taxon>
        <taxon>Ancylobacter</taxon>
    </lineage>
</organism>
<evidence type="ECO:0000256" key="1">
    <source>
        <dbReference type="SAM" id="SignalP"/>
    </source>
</evidence>
<accession>A0A9X2PCU2</accession>
<protein>
    <submittedName>
        <fullName evidence="2">Cytochrome P460 family protein</fullName>
    </submittedName>
</protein>
<keyword evidence="1" id="KW-0732">Signal</keyword>
<dbReference type="RefSeq" id="WP_258732734.1">
    <property type="nucleotide sequence ID" value="NZ_JANTHZ010000004.1"/>
</dbReference>
<dbReference type="AlphaFoldDB" id="A0A9X2PCU2"/>